<dbReference type="HOGENOM" id="CLU_024857_0_0_6"/>
<dbReference type="PANTHER" id="PTHR30121">
    <property type="entry name" value="UNCHARACTERIZED PROTEIN YJGR-RELATED"/>
    <property type="match status" value="1"/>
</dbReference>
<evidence type="ECO:0000313" key="2">
    <source>
        <dbReference type="EMBL" id="AHG19469.1"/>
    </source>
</evidence>
<dbReference type="Pfam" id="PF12696">
    <property type="entry name" value="TraG-D_C"/>
    <property type="match status" value="1"/>
</dbReference>
<dbReference type="InterPro" id="IPR051162">
    <property type="entry name" value="T4SS_component"/>
</dbReference>
<feature type="domain" description="TraD/TraG TraM recognition site" evidence="1">
    <location>
        <begin position="502"/>
        <end position="628"/>
    </location>
</feature>
<dbReference type="NCBIfam" id="TIGR03743">
    <property type="entry name" value="SXT_TraD"/>
    <property type="match status" value="1"/>
</dbReference>
<evidence type="ECO:0000259" key="1">
    <source>
        <dbReference type="Pfam" id="PF12696"/>
    </source>
</evidence>
<dbReference type="InterPro" id="IPR027417">
    <property type="entry name" value="P-loop_NTPase"/>
</dbReference>
<dbReference type="InterPro" id="IPR032689">
    <property type="entry name" value="TraG-D_C"/>
</dbReference>
<dbReference type="KEGG" id="sfo:Z042_07440"/>
<name>W0LAQ9_9GAMM</name>
<dbReference type="EMBL" id="CP007044">
    <property type="protein sequence ID" value="AHG19469.1"/>
    <property type="molecule type" value="Genomic_DNA"/>
</dbReference>
<dbReference type="InterPro" id="IPR022503">
    <property type="entry name" value="Conj_coupling_TraG/TraD_PFGI-1"/>
</dbReference>
<sequence>MSDRHVIEALLRPAVELQSAAVAASAAAVCAMAPWSVALAPSLSLGASACFGAFAVVRARQGLRILKYRRNLRRLPHYALKSYQIPVSRQRLFLGKGFRWQQKHTQRLLTCLRPEVEHYVNPSVFYQAVRRFERRFEHQLPMLTRLTATDSRFNPARPLPPVGGSPLLHGIELDEEEVSTPLSERVGHTLVLGTTRVGKTRLAEVLVTQDIRRGDPTFVLDPKGDPELLIRMYTEAKRAGREFYLFHLGWPELSARYNGIGRFGRITEVASRVTSPLSGEGSSAAFKEFSWRFVNIIAQTLVAMGRRPDYSNIEHYVRNIDELFECYAEHYLVQQAPVQWESIRNLAQLVDPNRLPSHMEGRSQLCVALEQFLSTEEGRQHDDPILSGLRSSVRYDRKYYDKIVASLLPLLEKLTSGKVAQLIAPDYLDMDDSRPIFDWEEAIRKRAVVYVGLDALSDTEVAAAVGNSMFADLVSVAGKIYKHGLGDGLPPGAETGMRVCLHGDEFNELMGNEFIPLINKGGGSGIQVTAYTQTLADIEAKIGNAAKAHQVVGNFNTLVMLRVKEKDTATLLTDQLPEVEVFTTTLISGATDASSQDNDQHFTSNTQDRVSTVRVPMITPDQVMSLPKGQAFALLEGGQLWKIRMPLPAKEFDPQMPSSLLAVADSMQKHYRTGETWWLSATV</sequence>
<dbReference type="OrthoDB" id="7817736at2"/>
<protein>
    <submittedName>
        <fullName evidence="2">Conjugal transfer protein TraG</fullName>
    </submittedName>
</protein>
<accession>W0LAQ9</accession>
<dbReference type="Proteomes" id="UP000019030">
    <property type="component" value="Chromosome"/>
</dbReference>
<reference evidence="2 3" key="1">
    <citation type="submission" date="2014-01" db="EMBL/GenBank/DDBJ databases">
        <title>Isolation of Serratia multitudinisentens RB-25 from Ex-Landfill site.</title>
        <authorList>
            <person name="Robson E.H.J."/>
        </authorList>
    </citation>
    <scope>NUCLEOTIDE SEQUENCE [LARGE SCALE GENOMIC DNA]</scope>
    <source>
        <strain evidence="2 3">RB-25</strain>
    </source>
</reference>
<dbReference type="eggNOG" id="COG3505">
    <property type="taxonomic scope" value="Bacteria"/>
</dbReference>
<reference evidence="2 3" key="2">
    <citation type="submission" date="2015-03" db="EMBL/GenBank/DDBJ databases">
        <authorList>
            <person name="Chan K.-G."/>
        </authorList>
    </citation>
    <scope>NUCLEOTIDE SEQUENCE [LARGE SCALE GENOMIC DNA]</scope>
    <source>
        <strain evidence="2 3">RB-25</strain>
    </source>
</reference>
<evidence type="ECO:0000313" key="3">
    <source>
        <dbReference type="Proteomes" id="UP000019030"/>
    </source>
</evidence>
<dbReference type="SUPFAM" id="SSF52540">
    <property type="entry name" value="P-loop containing nucleoside triphosphate hydrolases"/>
    <property type="match status" value="1"/>
</dbReference>
<dbReference type="RefSeq" id="WP_024914257.1">
    <property type="nucleotide sequence ID" value="NZ_CP007044.2"/>
</dbReference>
<dbReference type="STRING" id="1441930.Z042_07440"/>
<keyword evidence="3" id="KW-1185">Reference proteome</keyword>
<dbReference type="AlphaFoldDB" id="W0LAQ9"/>
<dbReference type="InterPro" id="IPR022458">
    <property type="entry name" value="Conjugative_coupling_TraG/TraD"/>
</dbReference>
<organism evidence="2 3">
    <name type="scientific">Chania multitudinisentens RB-25</name>
    <dbReference type="NCBI Taxonomy" id="1441930"/>
    <lineage>
        <taxon>Bacteria</taxon>
        <taxon>Pseudomonadati</taxon>
        <taxon>Pseudomonadota</taxon>
        <taxon>Gammaproteobacteria</taxon>
        <taxon>Enterobacterales</taxon>
        <taxon>Yersiniaceae</taxon>
        <taxon>Chania</taxon>
    </lineage>
</organism>
<dbReference type="PATRIC" id="fig|1441930.4.peg.1482"/>
<dbReference type="NCBIfam" id="TIGR03754">
    <property type="entry name" value="conj_TOL_TraD"/>
    <property type="match status" value="1"/>
</dbReference>
<proteinExistence type="predicted"/>
<gene>
    <name evidence="2" type="ORF">Z042_07440</name>
</gene>
<dbReference type="CDD" id="cd01127">
    <property type="entry name" value="TrwB_TraG_TraD_VirD4"/>
    <property type="match status" value="1"/>
</dbReference>
<dbReference type="Gene3D" id="3.40.50.300">
    <property type="entry name" value="P-loop containing nucleotide triphosphate hydrolases"/>
    <property type="match status" value="2"/>
</dbReference>
<dbReference type="PANTHER" id="PTHR30121:SF6">
    <property type="entry name" value="SLR6007 PROTEIN"/>
    <property type="match status" value="1"/>
</dbReference>